<evidence type="ECO:0000256" key="12">
    <source>
        <dbReference type="RuleBase" id="RU000382"/>
    </source>
</evidence>
<organism evidence="13 14">
    <name type="scientific">Elysia chlorotica</name>
    <name type="common">Eastern emerald elysia</name>
    <name type="synonym">Sea slug</name>
    <dbReference type="NCBI Taxonomy" id="188477"/>
    <lineage>
        <taxon>Eukaryota</taxon>
        <taxon>Metazoa</taxon>
        <taxon>Spiralia</taxon>
        <taxon>Lophotrochozoa</taxon>
        <taxon>Mollusca</taxon>
        <taxon>Gastropoda</taxon>
        <taxon>Heterobranchia</taxon>
        <taxon>Euthyneura</taxon>
        <taxon>Panpulmonata</taxon>
        <taxon>Sacoglossa</taxon>
        <taxon>Placobranchoidea</taxon>
        <taxon>Plakobranchidae</taxon>
        <taxon>Elysia</taxon>
    </lineage>
</organism>
<evidence type="ECO:0000313" key="14">
    <source>
        <dbReference type="Proteomes" id="UP000271974"/>
    </source>
</evidence>
<dbReference type="InterPro" id="IPR021115">
    <property type="entry name" value="Pyridoxal-P_BS"/>
</dbReference>
<dbReference type="GO" id="GO:0005737">
    <property type="term" value="C:cytoplasm"/>
    <property type="evidence" value="ECO:0007669"/>
    <property type="project" value="TreeGrafter"/>
</dbReference>
<sequence length="486" mass="54651">MNTDEFRRDATDMVHYVADYYDTIRSRPVMPDVQHGFLKQLIPKEAPLQAQSYEDVKKDLEDVLKGILHWRSPHFHAFLPVASSFPALIADLIGGAVSSAPFSWISNPSGTELEVAMMDWLAQMLQLPSEFLFSSGGRGGGVIQQTTDDAVLVAIIAARARAVREHPDMTPGQTLDKLVAYTSAEAHSCIKKAAMLALVNIRLLPTDDNFSLRGQTLATAIKEDKSKGLIPFFLGATVGTTSTIGVDNLCELGKICEQENVWMHTDAAYAGSAAICPEFRHLLNGVEYSTSFSLNPHKWLHVTVLCCAMWIKDRELITETFRVDPAYLMNYNLQGDVKMPDFRNWTIQLARPFTSLKLWFVLRMYGVQGLQDRIRNDVKLAKQFESLVRDDHRFEIVAEVVLGVVCFKLKGKGNDVNEELLKRINDDRRIFLTPSTSKGVFYLRFCISVNTTESRDVSFAWEVIQEQTDLLLMPHSNGVDKKAKEI</sequence>
<evidence type="ECO:0000256" key="7">
    <source>
        <dbReference type="ARBA" id="ARBA00023239"/>
    </source>
</evidence>
<evidence type="ECO:0000256" key="5">
    <source>
        <dbReference type="ARBA" id="ARBA00022793"/>
    </source>
</evidence>
<name>A0A3S1AZP8_ELYCH</name>
<dbReference type="GO" id="GO:0004058">
    <property type="term" value="F:aromatic-L-amino-acid decarboxylase activity"/>
    <property type="evidence" value="ECO:0007669"/>
    <property type="project" value="UniProtKB-EC"/>
</dbReference>
<dbReference type="Pfam" id="PF00282">
    <property type="entry name" value="Pyridoxal_deC"/>
    <property type="match status" value="1"/>
</dbReference>
<keyword evidence="5" id="KW-0210">Decarboxylase</keyword>
<dbReference type="SUPFAM" id="SSF53383">
    <property type="entry name" value="PLP-dependent transferases"/>
    <property type="match status" value="1"/>
</dbReference>
<comment type="cofactor">
    <cofactor evidence="1 11 12">
        <name>pyridoxal 5'-phosphate</name>
        <dbReference type="ChEBI" id="CHEBI:597326"/>
    </cofactor>
</comment>
<comment type="similarity">
    <text evidence="2 12">Belongs to the group II decarboxylase family.</text>
</comment>
<keyword evidence="14" id="KW-1185">Reference proteome</keyword>
<proteinExistence type="inferred from homology"/>
<dbReference type="PANTHER" id="PTHR11999:SF167">
    <property type="entry name" value="AROMATIC-L-AMINO-ACID DECARBOXYLASE"/>
    <property type="match status" value="1"/>
</dbReference>
<evidence type="ECO:0000256" key="8">
    <source>
        <dbReference type="ARBA" id="ARBA00038886"/>
    </source>
</evidence>
<dbReference type="PROSITE" id="PS00392">
    <property type="entry name" value="DDC_GAD_HDC_YDC"/>
    <property type="match status" value="1"/>
</dbReference>
<dbReference type="Gene3D" id="3.90.1150.10">
    <property type="entry name" value="Aspartate Aminotransferase, domain 1"/>
    <property type="match status" value="1"/>
</dbReference>
<accession>A0A3S1AZP8</accession>
<feature type="modified residue" description="N6-(pyridoxal phosphate)lysine" evidence="11">
    <location>
        <position position="298"/>
    </location>
</feature>
<keyword evidence="4" id="KW-0127">Catecholamine biosynthesis</keyword>
<dbReference type="AlphaFoldDB" id="A0A3S1AZP8"/>
<evidence type="ECO:0000256" key="4">
    <source>
        <dbReference type="ARBA" id="ARBA00022584"/>
    </source>
</evidence>
<dbReference type="EMBL" id="RQTK01001232">
    <property type="protein sequence ID" value="RUS71329.1"/>
    <property type="molecule type" value="Genomic_DNA"/>
</dbReference>
<dbReference type="Proteomes" id="UP000271974">
    <property type="component" value="Unassembled WGS sequence"/>
</dbReference>
<gene>
    <name evidence="13" type="ORF">EGW08_020914</name>
</gene>
<evidence type="ECO:0000256" key="3">
    <source>
        <dbReference type="ARBA" id="ARBA00011738"/>
    </source>
</evidence>
<dbReference type="InterPro" id="IPR015421">
    <property type="entry name" value="PyrdxlP-dep_Trfase_major"/>
</dbReference>
<dbReference type="STRING" id="188477.A0A3S1AZP8"/>
<dbReference type="EC" id="4.1.1.28" evidence="8"/>
<evidence type="ECO:0000256" key="1">
    <source>
        <dbReference type="ARBA" id="ARBA00001933"/>
    </source>
</evidence>
<keyword evidence="7 12" id="KW-0456">Lyase</keyword>
<dbReference type="GO" id="GO:0030170">
    <property type="term" value="F:pyridoxal phosphate binding"/>
    <property type="evidence" value="ECO:0007669"/>
    <property type="project" value="InterPro"/>
</dbReference>
<dbReference type="GO" id="GO:0019752">
    <property type="term" value="P:carboxylic acid metabolic process"/>
    <property type="evidence" value="ECO:0007669"/>
    <property type="project" value="InterPro"/>
</dbReference>
<evidence type="ECO:0000256" key="9">
    <source>
        <dbReference type="ARBA" id="ARBA00040968"/>
    </source>
</evidence>
<evidence type="ECO:0000256" key="6">
    <source>
        <dbReference type="ARBA" id="ARBA00022898"/>
    </source>
</evidence>
<dbReference type="FunFam" id="3.40.640.10:FF:000025">
    <property type="entry name" value="Histidine decarboxylase"/>
    <property type="match status" value="1"/>
</dbReference>
<evidence type="ECO:0000256" key="10">
    <source>
        <dbReference type="ARBA" id="ARBA00041275"/>
    </source>
</evidence>
<evidence type="ECO:0000256" key="2">
    <source>
        <dbReference type="ARBA" id="ARBA00009533"/>
    </source>
</evidence>
<evidence type="ECO:0000313" key="13">
    <source>
        <dbReference type="EMBL" id="RUS71329.1"/>
    </source>
</evidence>
<dbReference type="Gene3D" id="3.40.640.10">
    <property type="entry name" value="Type I PLP-dependent aspartate aminotransferase-like (Major domain)"/>
    <property type="match status" value="1"/>
</dbReference>
<comment type="subunit">
    <text evidence="3">Homodimer.</text>
</comment>
<dbReference type="Gene3D" id="1.20.1340.10">
    <property type="entry name" value="dopa decarboxylase, N-terminal domain"/>
    <property type="match status" value="1"/>
</dbReference>
<keyword evidence="6 11" id="KW-0663">Pyridoxal phosphate</keyword>
<comment type="caution">
    <text evidence="13">The sequence shown here is derived from an EMBL/GenBank/DDBJ whole genome shotgun (WGS) entry which is preliminary data.</text>
</comment>
<dbReference type="GO" id="GO:0042423">
    <property type="term" value="P:catecholamine biosynthetic process"/>
    <property type="evidence" value="ECO:0007669"/>
    <property type="project" value="UniProtKB-KW"/>
</dbReference>
<dbReference type="GO" id="GO:0006520">
    <property type="term" value="P:amino acid metabolic process"/>
    <property type="evidence" value="ECO:0007669"/>
    <property type="project" value="InterPro"/>
</dbReference>
<dbReference type="InterPro" id="IPR010977">
    <property type="entry name" value="Aromatic_deC"/>
</dbReference>
<dbReference type="InterPro" id="IPR002129">
    <property type="entry name" value="PyrdxlP-dep_de-COase"/>
</dbReference>
<dbReference type="InterPro" id="IPR015422">
    <property type="entry name" value="PyrdxlP-dep_Trfase_small"/>
</dbReference>
<dbReference type="PRINTS" id="PR00800">
    <property type="entry name" value="YHDCRBOXLASE"/>
</dbReference>
<protein>
    <recommendedName>
        <fullName evidence="9">Aromatic-L-amino-acid decarboxylase</fullName>
        <ecNumber evidence="8">4.1.1.28</ecNumber>
    </recommendedName>
    <alternativeName>
        <fullName evidence="10">DOPA decarboxylase</fullName>
    </alternativeName>
</protein>
<dbReference type="InterPro" id="IPR015424">
    <property type="entry name" value="PyrdxlP-dep_Trfase"/>
</dbReference>
<dbReference type="GO" id="GO:0042427">
    <property type="term" value="P:serotonin biosynthetic process"/>
    <property type="evidence" value="ECO:0007669"/>
    <property type="project" value="TreeGrafter"/>
</dbReference>
<dbReference type="PANTHER" id="PTHR11999">
    <property type="entry name" value="GROUP II PYRIDOXAL-5-PHOSPHATE DECARBOXYLASE"/>
    <property type="match status" value="1"/>
</dbReference>
<evidence type="ECO:0000256" key="11">
    <source>
        <dbReference type="PIRSR" id="PIRSR602129-50"/>
    </source>
</evidence>
<dbReference type="OrthoDB" id="639767at2759"/>
<reference evidence="13 14" key="1">
    <citation type="submission" date="2019-01" db="EMBL/GenBank/DDBJ databases">
        <title>A draft genome assembly of the solar-powered sea slug Elysia chlorotica.</title>
        <authorList>
            <person name="Cai H."/>
            <person name="Li Q."/>
            <person name="Fang X."/>
            <person name="Li J."/>
            <person name="Curtis N.E."/>
            <person name="Altenburger A."/>
            <person name="Shibata T."/>
            <person name="Feng M."/>
            <person name="Maeda T."/>
            <person name="Schwartz J.A."/>
            <person name="Shigenobu S."/>
            <person name="Lundholm N."/>
            <person name="Nishiyama T."/>
            <person name="Yang H."/>
            <person name="Hasebe M."/>
            <person name="Li S."/>
            <person name="Pierce S.K."/>
            <person name="Wang J."/>
        </authorList>
    </citation>
    <scope>NUCLEOTIDE SEQUENCE [LARGE SCALE GENOMIC DNA]</scope>
    <source>
        <strain evidence="13">EC2010</strain>
        <tissue evidence="13">Whole organism of an adult</tissue>
    </source>
</reference>